<organism evidence="2 3">
    <name type="scientific">Strongylus vulgaris</name>
    <name type="common">Blood worm</name>
    <dbReference type="NCBI Taxonomy" id="40348"/>
    <lineage>
        <taxon>Eukaryota</taxon>
        <taxon>Metazoa</taxon>
        <taxon>Ecdysozoa</taxon>
        <taxon>Nematoda</taxon>
        <taxon>Chromadorea</taxon>
        <taxon>Rhabditida</taxon>
        <taxon>Rhabditina</taxon>
        <taxon>Rhabditomorpha</taxon>
        <taxon>Strongyloidea</taxon>
        <taxon>Strongylidae</taxon>
        <taxon>Strongylus</taxon>
    </lineage>
</organism>
<keyword evidence="3" id="KW-1185">Reference proteome</keyword>
<evidence type="ECO:0000256" key="1">
    <source>
        <dbReference type="SAM" id="MobiDB-lite"/>
    </source>
</evidence>
<accession>A0A3P7K6V8</accession>
<proteinExistence type="predicted"/>
<name>A0A3P7K6V8_STRVU</name>
<feature type="region of interest" description="Disordered" evidence="1">
    <location>
        <begin position="92"/>
        <end position="122"/>
    </location>
</feature>
<sequence length="205" mass="23341">MPTQLDEDARLKKLDCTGMKTLQMNGSSGFHSAESSLWNDYRTGFNTPLTIEDLANKNENFTVENRQHGHGRNIRHLRCVEEKGKMLWRLTYKKQTHSPPPLVSRSDAKQRPSTRSPNLEENQITYTEPCIISVETAGGKSMKIDDKFFHRLSRQRSVTGKKIQDDGTCYITESTDLQDQSGAFSCRLGVQGEAPSRKVTREEEF</sequence>
<dbReference type="EMBL" id="UYYB01004470">
    <property type="protein sequence ID" value="VDM67065.1"/>
    <property type="molecule type" value="Genomic_DNA"/>
</dbReference>
<evidence type="ECO:0000313" key="2">
    <source>
        <dbReference type="EMBL" id="VDM67065.1"/>
    </source>
</evidence>
<feature type="compositionally biased region" description="Polar residues" evidence="1">
    <location>
        <begin position="111"/>
        <end position="122"/>
    </location>
</feature>
<reference evidence="2 3" key="1">
    <citation type="submission" date="2018-11" db="EMBL/GenBank/DDBJ databases">
        <authorList>
            <consortium name="Pathogen Informatics"/>
        </authorList>
    </citation>
    <scope>NUCLEOTIDE SEQUENCE [LARGE SCALE GENOMIC DNA]</scope>
</reference>
<protein>
    <submittedName>
        <fullName evidence="2">Uncharacterized protein</fullName>
    </submittedName>
</protein>
<dbReference type="AlphaFoldDB" id="A0A3P7K6V8"/>
<gene>
    <name evidence="2" type="ORF">SVUK_LOCUS2063</name>
</gene>
<dbReference type="Proteomes" id="UP000270094">
    <property type="component" value="Unassembled WGS sequence"/>
</dbReference>
<evidence type="ECO:0000313" key="3">
    <source>
        <dbReference type="Proteomes" id="UP000270094"/>
    </source>
</evidence>